<gene>
    <name evidence="2" type="ORF">L2716_08645</name>
</gene>
<dbReference type="Proteomes" id="UP001649381">
    <property type="component" value="Unassembled WGS sequence"/>
</dbReference>
<reference evidence="2 3" key="1">
    <citation type="submission" date="2022-01" db="EMBL/GenBank/DDBJ databases">
        <title>Alkalihalobacillus sp. EGI L200015, a novel bacterium isolated from a salt lake sediment.</title>
        <authorList>
            <person name="Gao L."/>
            <person name="Fang B.-Z."/>
            <person name="Li W.-J."/>
        </authorList>
    </citation>
    <scope>NUCLEOTIDE SEQUENCE [LARGE SCALE GENOMIC DNA]</scope>
    <source>
        <strain evidence="2 3">KCTC 12718</strain>
    </source>
</reference>
<keyword evidence="1" id="KW-0812">Transmembrane</keyword>
<keyword evidence="1" id="KW-1133">Transmembrane helix</keyword>
<protein>
    <submittedName>
        <fullName evidence="2">DUF58 domain-containing protein</fullName>
    </submittedName>
</protein>
<evidence type="ECO:0000256" key="1">
    <source>
        <dbReference type="SAM" id="Phobius"/>
    </source>
</evidence>
<evidence type="ECO:0000313" key="3">
    <source>
        <dbReference type="Proteomes" id="UP001649381"/>
    </source>
</evidence>
<accession>A0ABS9H1V4</accession>
<comment type="caution">
    <text evidence="2">The sequence shown here is derived from an EMBL/GenBank/DDBJ whole genome shotgun (WGS) entry which is preliminary data.</text>
</comment>
<keyword evidence="3" id="KW-1185">Reference proteome</keyword>
<dbReference type="EMBL" id="JAKIJS010000001">
    <property type="protein sequence ID" value="MCF6137797.1"/>
    <property type="molecule type" value="Genomic_DNA"/>
</dbReference>
<proteinExistence type="predicted"/>
<evidence type="ECO:0000313" key="2">
    <source>
        <dbReference type="EMBL" id="MCF6137797.1"/>
    </source>
</evidence>
<dbReference type="PANTHER" id="PTHR34351:SF2">
    <property type="entry name" value="DUF58 DOMAIN-CONTAINING PROTEIN"/>
    <property type="match status" value="1"/>
</dbReference>
<sequence>MIWRKILHTGRTQMFLYFFSFVLMIVSLYGGSNVLFTVGILMAITLFISTKYLNLIAGSLYLSNEKQTYRMFPDDEETWQLTLVNDSRVPIFQNKIEFILHSNVNVKGMEPVTEHKGYNTYNLSTMFQPKEKKTLSIPIRALRRGVAKFPKLEVQLSDPLSLQEIKLVNDRIFRTEFIVYPTPLPVKDMNQLNELIQGDRAYPQSLYEDQTQVIGTRNYESGDPFQRIHWKASARMNELQTKVYEKTLTQSWTIFINVNIQSELISKYGEMNVSENQISFAAYMCQYATEHHIPFDMYVNIKTKGRVPYLHLEKGEGKQQLLKAMELLSRLNYNSVRVPMYRLIALYESWGSNSTSVIVIGDMTTDLPQYESWLSKGVGVFHLQMHEQTARVMRLGRRRAIS</sequence>
<name>A0ABS9H1V4_9BACL</name>
<feature type="transmembrane region" description="Helical" evidence="1">
    <location>
        <begin position="12"/>
        <end position="30"/>
    </location>
</feature>
<dbReference type="RefSeq" id="WP_236333690.1">
    <property type="nucleotide sequence ID" value="NZ_JAKIJS010000001.1"/>
</dbReference>
<dbReference type="PANTHER" id="PTHR34351">
    <property type="entry name" value="SLR1927 PROTEIN-RELATED"/>
    <property type="match status" value="1"/>
</dbReference>
<keyword evidence="1" id="KW-0472">Membrane</keyword>
<organism evidence="2 3">
    <name type="scientific">Pseudalkalibacillus berkeleyi</name>
    <dbReference type="NCBI Taxonomy" id="1069813"/>
    <lineage>
        <taxon>Bacteria</taxon>
        <taxon>Bacillati</taxon>
        <taxon>Bacillota</taxon>
        <taxon>Bacilli</taxon>
        <taxon>Bacillales</taxon>
        <taxon>Fictibacillaceae</taxon>
        <taxon>Pseudalkalibacillus</taxon>
    </lineage>
</organism>
<feature type="transmembrane region" description="Helical" evidence="1">
    <location>
        <begin position="36"/>
        <end position="62"/>
    </location>
</feature>